<evidence type="ECO:0000256" key="1">
    <source>
        <dbReference type="SAM" id="Phobius"/>
    </source>
</evidence>
<feature type="transmembrane region" description="Helical" evidence="1">
    <location>
        <begin position="207"/>
        <end position="227"/>
    </location>
</feature>
<evidence type="ECO:0000313" key="2">
    <source>
        <dbReference type="EMBL" id="GAA1511474.1"/>
    </source>
</evidence>
<comment type="caution">
    <text evidence="2">The sequence shown here is derived from an EMBL/GenBank/DDBJ whole genome shotgun (WGS) entry which is preliminary data.</text>
</comment>
<gene>
    <name evidence="2" type="ORF">GCM10009788_14830</name>
</gene>
<sequence>MNSHRGAGHGHSHRADRDVDDQIRIGTTARMLLLAALALALLGTLAGLAIWWPPGDAAARSAEAGGPAAQFAAPGVTFPSGEVVGVAERCGGIGLPDGSGCSTLTVKVEGEGEVVRLDVPPEVIDSGISAGDRVELLRTPAPEDAPEQGASYSYFATERYGTLVWLGVLFVAVVLAVARLRGLLGLIGLAFGGVVVWWWLLPALLDGAPGVGVALTSASAIMFVVLYTTHGFSLRTSTALAGTLLGIVLTAGIGVLAIGDARLTGISDEGGAILASFGTLDFQALLGCALVIAGLGVLNDVTITQASAVWELRAATPAASRTAVFTSAMRIGRDHIASTIYTIVFAYVGTALILLMLLRVYDRPLLELISTEQLAEEVVRTLVTSVGLVLAVPVTTALAALIAAPRPDASPAGITT</sequence>
<protein>
    <submittedName>
        <fullName evidence="2">YibE/F family protein</fullName>
    </submittedName>
</protein>
<feature type="transmembrane region" description="Helical" evidence="1">
    <location>
        <begin position="32"/>
        <end position="52"/>
    </location>
</feature>
<feature type="transmembrane region" description="Helical" evidence="1">
    <location>
        <begin position="239"/>
        <end position="259"/>
    </location>
</feature>
<keyword evidence="3" id="KW-1185">Reference proteome</keyword>
<feature type="transmembrane region" description="Helical" evidence="1">
    <location>
        <begin position="183"/>
        <end position="201"/>
    </location>
</feature>
<keyword evidence="1" id="KW-0812">Transmembrane</keyword>
<dbReference type="PANTHER" id="PTHR41771">
    <property type="entry name" value="MEMBRANE PROTEIN-RELATED"/>
    <property type="match status" value="1"/>
</dbReference>
<proteinExistence type="predicted"/>
<keyword evidence="1" id="KW-0472">Membrane</keyword>
<evidence type="ECO:0000313" key="3">
    <source>
        <dbReference type="Proteomes" id="UP001500842"/>
    </source>
</evidence>
<organism evidence="2 3">
    <name type="scientific">Nocardioides humi</name>
    <dbReference type="NCBI Taxonomy" id="449461"/>
    <lineage>
        <taxon>Bacteria</taxon>
        <taxon>Bacillati</taxon>
        <taxon>Actinomycetota</taxon>
        <taxon>Actinomycetes</taxon>
        <taxon>Propionibacteriales</taxon>
        <taxon>Nocardioidaceae</taxon>
        <taxon>Nocardioides</taxon>
    </lineage>
</organism>
<feature type="transmembrane region" description="Helical" evidence="1">
    <location>
        <begin position="271"/>
        <end position="298"/>
    </location>
</feature>
<dbReference type="EMBL" id="BAAAOR010000012">
    <property type="protein sequence ID" value="GAA1511474.1"/>
    <property type="molecule type" value="Genomic_DNA"/>
</dbReference>
<feature type="transmembrane region" description="Helical" evidence="1">
    <location>
        <begin position="381"/>
        <end position="404"/>
    </location>
</feature>
<keyword evidence="1" id="KW-1133">Transmembrane helix</keyword>
<name>A0ABN2A4X0_9ACTN</name>
<dbReference type="InterPro" id="IPR012507">
    <property type="entry name" value="YibE_F"/>
</dbReference>
<dbReference type="Proteomes" id="UP001500842">
    <property type="component" value="Unassembled WGS sequence"/>
</dbReference>
<reference evidence="2 3" key="1">
    <citation type="journal article" date="2019" name="Int. J. Syst. Evol. Microbiol.">
        <title>The Global Catalogue of Microorganisms (GCM) 10K type strain sequencing project: providing services to taxonomists for standard genome sequencing and annotation.</title>
        <authorList>
            <consortium name="The Broad Institute Genomics Platform"/>
            <consortium name="The Broad Institute Genome Sequencing Center for Infectious Disease"/>
            <person name="Wu L."/>
            <person name="Ma J."/>
        </authorList>
    </citation>
    <scope>NUCLEOTIDE SEQUENCE [LARGE SCALE GENOMIC DNA]</scope>
    <source>
        <strain evidence="2 3">JCM 14942</strain>
    </source>
</reference>
<dbReference type="Pfam" id="PF07907">
    <property type="entry name" value="YibE_F"/>
    <property type="match status" value="1"/>
</dbReference>
<accession>A0ABN2A4X0</accession>
<dbReference type="PANTHER" id="PTHR41771:SF1">
    <property type="entry name" value="MEMBRANE PROTEIN"/>
    <property type="match status" value="1"/>
</dbReference>
<feature type="transmembrane region" description="Helical" evidence="1">
    <location>
        <begin position="339"/>
        <end position="361"/>
    </location>
</feature>
<dbReference type="RefSeq" id="WP_246086492.1">
    <property type="nucleotide sequence ID" value="NZ_BAAAOR010000012.1"/>
</dbReference>
<feature type="transmembrane region" description="Helical" evidence="1">
    <location>
        <begin position="160"/>
        <end position="178"/>
    </location>
</feature>